<dbReference type="EMBL" id="NBII01000007">
    <property type="protein sequence ID" value="PAV17165.1"/>
    <property type="molecule type" value="Genomic_DNA"/>
</dbReference>
<comment type="caution">
    <text evidence="2">The sequence shown here is derived from an EMBL/GenBank/DDBJ whole genome shotgun (WGS) entry which is preliminary data.</text>
</comment>
<evidence type="ECO:0000313" key="3">
    <source>
        <dbReference type="Proteomes" id="UP000217199"/>
    </source>
</evidence>
<keyword evidence="3" id="KW-1185">Reference proteome</keyword>
<proteinExistence type="predicted"/>
<organism evidence="2 3">
    <name type="scientific">Pyrrhoderma noxium</name>
    <dbReference type="NCBI Taxonomy" id="2282107"/>
    <lineage>
        <taxon>Eukaryota</taxon>
        <taxon>Fungi</taxon>
        <taxon>Dikarya</taxon>
        <taxon>Basidiomycota</taxon>
        <taxon>Agaricomycotina</taxon>
        <taxon>Agaricomycetes</taxon>
        <taxon>Hymenochaetales</taxon>
        <taxon>Hymenochaetaceae</taxon>
        <taxon>Pyrrhoderma</taxon>
    </lineage>
</organism>
<feature type="compositionally biased region" description="Low complexity" evidence="1">
    <location>
        <begin position="59"/>
        <end position="73"/>
    </location>
</feature>
<dbReference type="Proteomes" id="UP000217199">
    <property type="component" value="Unassembled WGS sequence"/>
</dbReference>
<dbReference type="InParanoid" id="A0A286UCB4"/>
<evidence type="ECO:0000313" key="2">
    <source>
        <dbReference type="EMBL" id="PAV17165.1"/>
    </source>
</evidence>
<feature type="compositionally biased region" description="Pro residues" evidence="1">
    <location>
        <begin position="74"/>
        <end position="109"/>
    </location>
</feature>
<reference evidence="2 3" key="1">
    <citation type="journal article" date="2017" name="Mol. Ecol.">
        <title>Comparative and population genomic landscape of Phellinus noxius: A hypervariable fungus causing root rot in trees.</title>
        <authorList>
            <person name="Chung C.L."/>
            <person name="Lee T.J."/>
            <person name="Akiba M."/>
            <person name="Lee H.H."/>
            <person name="Kuo T.H."/>
            <person name="Liu D."/>
            <person name="Ke H.M."/>
            <person name="Yokoi T."/>
            <person name="Roa M.B."/>
            <person name="Lu M.J."/>
            <person name="Chang Y.Y."/>
            <person name="Ann P.J."/>
            <person name="Tsai J.N."/>
            <person name="Chen C.Y."/>
            <person name="Tzean S.S."/>
            <person name="Ota Y."/>
            <person name="Hattori T."/>
            <person name="Sahashi N."/>
            <person name="Liou R.F."/>
            <person name="Kikuchi T."/>
            <person name="Tsai I.J."/>
        </authorList>
    </citation>
    <scope>NUCLEOTIDE SEQUENCE [LARGE SCALE GENOMIC DNA]</scope>
    <source>
        <strain evidence="2 3">FFPRI411160</strain>
    </source>
</reference>
<accession>A0A286UCB4</accession>
<protein>
    <submittedName>
        <fullName evidence="2">Merzoite surface 1</fullName>
    </submittedName>
</protein>
<name>A0A286UCB4_9AGAM</name>
<sequence length="190" mass="20129">MGGEPSADYTFQFTGKSVAEGQQGQGQEQAEEPQCLLDVFLPPHPTGGVTSLIGFMTEPSAPATHSSTPTTPSSAPPPGTTSSPPSSPSSPTSPTPSTPTSTPPAPPTASRPTRSSWPGRARAGIARTWLRCMRPLNRGGAFDVWDGWGFGYTPIPIHQDPTLLHGPRNPLPHHIPRIHVPIRPEPRTDV</sequence>
<feature type="compositionally biased region" description="Low complexity" evidence="1">
    <location>
        <begin position="19"/>
        <end position="28"/>
    </location>
</feature>
<gene>
    <name evidence="2" type="ORF">PNOK_0722900</name>
</gene>
<evidence type="ECO:0000256" key="1">
    <source>
        <dbReference type="SAM" id="MobiDB-lite"/>
    </source>
</evidence>
<feature type="region of interest" description="Disordered" evidence="1">
    <location>
        <begin position="1"/>
        <end position="121"/>
    </location>
</feature>
<dbReference type="AlphaFoldDB" id="A0A286UCB4"/>